<dbReference type="GO" id="GO:0003677">
    <property type="term" value="F:DNA binding"/>
    <property type="evidence" value="ECO:0007669"/>
    <property type="project" value="InterPro"/>
</dbReference>
<dbReference type="Pfam" id="PF04471">
    <property type="entry name" value="Mrr_cat"/>
    <property type="match status" value="1"/>
</dbReference>
<protein>
    <submittedName>
        <fullName evidence="2">Mrr_cat domain-containing protein</fullName>
    </submittedName>
</protein>
<dbReference type="GO" id="GO:0004519">
    <property type="term" value="F:endonuclease activity"/>
    <property type="evidence" value="ECO:0007669"/>
    <property type="project" value="InterPro"/>
</dbReference>
<dbReference type="Proteomes" id="UP001295420">
    <property type="component" value="Unassembled WGS sequence"/>
</dbReference>
<gene>
    <name evidence="2" type="ORF">THF1D04_160009</name>
</gene>
<evidence type="ECO:0000313" key="2">
    <source>
        <dbReference type="EMBL" id="CAH1523587.1"/>
    </source>
</evidence>
<dbReference type="GO" id="GO:0009307">
    <property type="term" value="P:DNA restriction-modification system"/>
    <property type="evidence" value="ECO:0007669"/>
    <property type="project" value="InterPro"/>
</dbReference>
<dbReference type="AlphaFoldDB" id="A0AAU9Q2R3"/>
<proteinExistence type="predicted"/>
<organism evidence="2 3">
    <name type="scientific">Vibrio owensii</name>
    <dbReference type="NCBI Taxonomy" id="696485"/>
    <lineage>
        <taxon>Bacteria</taxon>
        <taxon>Pseudomonadati</taxon>
        <taxon>Pseudomonadota</taxon>
        <taxon>Gammaproteobacteria</taxon>
        <taxon>Vibrionales</taxon>
        <taxon>Vibrionaceae</taxon>
        <taxon>Vibrio</taxon>
    </lineage>
</organism>
<dbReference type="RefSeq" id="WP_409930575.1">
    <property type="nucleotide sequence ID" value="NZ_CAKMTQ010000008.1"/>
</dbReference>
<accession>A0AAU9Q2R3</accession>
<evidence type="ECO:0000313" key="3">
    <source>
        <dbReference type="Proteomes" id="UP001295420"/>
    </source>
</evidence>
<reference evidence="2" key="1">
    <citation type="submission" date="2022-01" db="EMBL/GenBank/DDBJ databases">
        <authorList>
            <person name="Lagorce A."/>
        </authorList>
    </citation>
    <scope>NUCLEOTIDE SEQUENCE</scope>
    <source>
        <strain evidence="2">Th15_F1_D04</strain>
    </source>
</reference>
<dbReference type="InterPro" id="IPR007560">
    <property type="entry name" value="Restrct_endonuc_IV_Mrr"/>
</dbReference>
<evidence type="ECO:0000259" key="1">
    <source>
        <dbReference type="Pfam" id="PF04471"/>
    </source>
</evidence>
<dbReference type="Gene3D" id="3.40.1350.10">
    <property type="match status" value="1"/>
</dbReference>
<dbReference type="EMBL" id="CAKMTQ010000008">
    <property type="protein sequence ID" value="CAH1523587.1"/>
    <property type="molecule type" value="Genomic_DNA"/>
</dbReference>
<feature type="domain" description="Restriction endonuclease type IV Mrr" evidence="1">
    <location>
        <begin position="19"/>
        <end position="112"/>
    </location>
</feature>
<dbReference type="SUPFAM" id="SSF52980">
    <property type="entry name" value="Restriction endonuclease-like"/>
    <property type="match status" value="1"/>
</dbReference>
<dbReference type="InterPro" id="IPR011856">
    <property type="entry name" value="tRNA_endonuc-like_dom_sf"/>
</dbReference>
<sequence length="274" mass="31038">MERIQTSEDYEKLAQRMYEDILALEGVDNIDVKHNVKIKGKSGVEHQIDVYWEYKYAGISHKVLIECKYYSHNVSLLHVRNLHGLLTDIPNSSGILVTTKGFQSGAEQYAQFYDISLKRIRDPENSDWDGCIQIVNVDMEFVQNQYIGLRTEFDGNCPQTKNMVNENPNLLRTVAAHTQIENADGSVSDFTAFLDKNVPSRLDEPDKEHEFIVSALGCKLVTQSGEKLSLGRLIVKYVTTVHNQALHIDAKNAVEAILEDVSSGKVEHMQRKNV</sequence>
<comment type="caution">
    <text evidence="2">The sequence shown here is derived from an EMBL/GenBank/DDBJ whole genome shotgun (WGS) entry which is preliminary data.</text>
</comment>
<dbReference type="InterPro" id="IPR011335">
    <property type="entry name" value="Restrct_endonuc-II-like"/>
</dbReference>
<name>A0AAU9Q2R3_9VIBR</name>